<evidence type="ECO:0000256" key="1">
    <source>
        <dbReference type="SAM" id="Coils"/>
    </source>
</evidence>
<comment type="caution">
    <text evidence="2">The sequence shown here is derived from an EMBL/GenBank/DDBJ whole genome shotgun (WGS) entry which is preliminary data.</text>
</comment>
<gene>
    <name evidence="2" type="ORF">SteCoe_16245</name>
</gene>
<dbReference type="Proteomes" id="UP000187209">
    <property type="component" value="Unassembled WGS sequence"/>
</dbReference>
<reference evidence="2 3" key="1">
    <citation type="submission" date="2016-11" db="EMBL/GenBank/DDBJ databases">
        <title>The macronuclear genome of Stentor coeruleus: a giant cell with tiny introns.</title>
        <authorList>
            <person name="Slabodnick M."/>
            <person name="Ruby J.G."/>
            <person name="Reiff S.B."/>
            <person name="Swart E.C."/>
            <person name="Gosai S."/>
            <person name="Prabakaran S."/>
            <person name="Witkowska E."/>
            <person name="Larue G.E."/>
            <person name="Fisher S."/>
            <person name="Freeman R.M."/>
            <person name="Gunawardena J."/>
            <person name="Chu W."/>
            <person name="Stover N.A."/>
            <person name="Gregory B.D."/>
            <person name="Nowacki M."/>
            <person name="Derisi J."/>
            <person name="Roy S.W."/>
            <person name="Marshall W.F."/>
            <person name="Sood P."/>
        </authorList>
    </citation>
    <scope>NUCLEOTIDE SEQUENCE [LARGE SCALE GENOMIC DNA]</scope>
    <source>
        <strain evidence="2">WM001</strain>
    </source>
</reference>
<dbReference type="AlphaFoldDB" id="A0A1R2C1Q6"/>
<sequence>MRLSEKSKSSKKVLAKYGRLAHSTVTRNGSPNSQQTVNLLQRKILKLKSKLTESQMKLLQCEEERKIEKQIQKDFLKMYHIKMLILQENSEKKLSIDDVDEKIIQERNALDQIWQRRYDEMKKFYEKKLSEKESKETLCSKCKAFTKVNENLNLKLARYKLFDKTKLDI</sequence>
<accession>A0A1R2C1Q6</accession>
<keyword evidence="3" id="KW-1185">Reference proteome</keyword>
<dbReference type="EMBL" id="MPUH01000322">
    <property type="protein sequence ID" value="OMJ82916.1"/>
    <property type="molecule type" value="Genomic_DNA"/>
</dbReference>
<keyword evidence="1" id="KW-0175">Coiled coil</keyword>
<organism evidence="2 3">
    <name type="scientific">Stentor coeruleus</name>
    <dbReference type="NCBI Taxonomy" id="5963"/>
    <lineage>
        <taxon>Eukaryota</taxon>
        <taxon>Sar</taxon>
        <taxon>Alveolata</taxon>
        <taxon>Ciliophora</taxon>
        <taxon>Postciliodesmatophora</taxon>
        <taxon>Heterotrichea</taxon>
        <taxon>Heterotrichida</taxon>
        <taxon>Stentoridae</taxon>
        <taxon>Stentor</taxon>
    </lineage>
</organism>
<name>A0A1R2C1Q6_9CILI</name>
<evidence type="ECO:0000313" key="3">
    <source>
        <dbReference type="Proteomes" id="UP000187209"/>
    </source>
</evidence>
<evidence type="ECO:0000313" key="2">
    <source>
        <dbReference type="EMBL" id="OMJ82916.1"/>
    </source>
</evidence>
<proteinExistence type="predicted"/>
<feature type="coiled-coil region" evidence="1">
    <location>
        <begin position="37"/>
        <end position="64"/>
    </location>
</feature>
<protein>
    <submittedName>
        <fullName evidence="2">Uncharacterized protein</fullName>
    </submittedName>
</protein>